<evidence type="ECO:0000313" key="2">
    <source>
        <dbReference type="EMBL" id="QQV92055.1"/>
    </source>
</evidence>
<feature type="region of interest" description="Disordered" evidence="1">
    <location>
        <begin position="396"/>
        <end position="424"/>
    </location>
</feature>
<gene>
    <name evidence="2" type="ORF">vBKpMFBKp24_154</name>
</gene>
<reference evidence="2 3" key="1">
    <citation type="submission" date="2020-12" db="EMBL/GenBank/DDBJ databases">
        <title>Genomic characterization of four novel bacteriophages infecting Klebsiella pneumoniae.</title>
        <authorList>
            <person name="Estrada Bonilla B."/>
            <person name="Costa A.R."/>
            <person name="van Rossum T."/>
            <person name="Hagedoorn S."/>
            <person name="Wallinga H."/>
            <person name="Xiao M."/>
            <person name="Song W."/>
            <person name="Haas P.-J."/>
            <person name="Nobrega F.L."/>
            <person name="Brouns S.J.J."/>
        </authorList>
    </citation>
    <scope>NUCLEOTIDE SEQUENCE [LARGE SCALE GENOMIC DNA]</scope>
</reference>
<accession>A0A7U0GBD0</accession>
<dbReference type="Pfam" id="PF25185">
    <property type="entry name" value="Tad3"/>
    <property type="match status" value="1"/>
</dbReference>
<protein>
    <submittedName>
        <fullName evidence="2">Uncharacterized protein</fullName>
    </submittedName>
</protein>
<keyword evidence="3" id="KW-1185">Reference proteome</keyword>
<sequence>MSLKSHFEVEFIFAKLDAETCDLLRECYEIWDEQGHSGGSASCLIGSMRHWKENLSPIEEKDSLLYGFSQLLFSRIDEATERARVLDILIKLLSFSPLTPLTGEPEEWVDHGYGNKQNKRCGALFLDDDGIARYNDGRVFYHPSSFSGEFIGYHNYYSSTEITFPWSEPDKPEKHFYLDNAATIEINPQHVEAFIELRYLRSGAGFVEGNYIRPESFFIDPTLCDMLTETFLHYIKLMGQFDSKTRQKAIRSLDNATWSDGYDNGEEIVRVGGEFRGETIHRDLIYPLMRLIALIPNDAQLIDDKLTWFRGAVYEISFSTPCFPTKHFQSWTEDYKRFKGKVVVGLERKNSRSDTYSYFDRVGYEIKFIGDDDDNNYLYQMRRRFNLKHPEKLRIERKQNDSVEPNPDVAVGISDVNIPNPDPA</sequence>
<dbReference type="EMBL" id="MW394391">
    <property type="protein sequence ID" value="QQV92055.1"/>
    <property type="molecule type" value="Genomic_DNA"/>
</dbReference>
<dbReference type="InterPro" id="IPR057383">
    <property type="entry name" value="Tad3"/>
</dbReference>
<evidence type="ECO:0000256" key="1">
    <source>
        <dbReference type="SAM" id="MobiDB-lite"/>
    </source>
</evidence>
<name>A0A7U0GBD0_9CAUD</name>
<proteinExistence type="predicted"/>
<organism evidence="2 3">
    <name type="scientific">Klebsiella phage vB_KpM_FBKp24</name>
    <dbReference type="NCBI Taxonomy" id="2801834"/>
    <lineage>
        <taxon>Viruses</taxon>
        <taxon>Duplodnaviria</taxon>
        <taxon>Heunggongvirae</taxon>
        <taxon>Uroviricota</taxon>
        <taxon>Caudoviricetes</taxon>
        <taxon>Chimalliviridae</taxon>
        <taxon>Maaswegvirus</taxon>
        <taxon>Maaswegvirus Kp24</taxon>
    </lineage>
</organism>
<evidence type="ECO:0000313" key="3">
    <source>
        <dbReference type="Proteomes" id="UP000596381"/>
    </source>
</evidence>
<dbReference type="Proteomes" id="UP000596381">
    <property type="component" value="Segment"/>
</dbReference>